<evidence type="ECO:0000256" key="1">
    <source>
        <dbReference type="SAM" id="MobiDB-lite"/>
    </source>
</evidence>
<name>A0A0F9CLK0_9ZZZZ</name>
<feature type="region of interest" description="Disordered" evidence="1">
    <location>
        <begin position="15"/>
        <end position="36"/>
    </location>
</feature>
<comment type="caution">
    <text evidence="2">The sequence shown here is derived from an EMBL/GenBank/DDBJ whole genome shotgun (WGS) entry which is preliminary data.</text>
</comment>
<evidence type="ECO:0000313" key="2">
    <source>
        <dbReference type="EMBL" id="KKK97506.1"/>
    </source>
</evidence>
<gene>
    <name evidence="2" type="ORF">LCGC14_2652080</name>
</gene>
<sequence length="371" mass="40852">MNSPIKVKGALRRLHFGPGPHPSGSPQSVHAGDGVGFDEGLEDLARTMKQTGRIRKDERIWRFIEGEMKARLGGRSVTLSKEIIDRMSNVIGFVIRDDSGVELTVQMGESSNFSQHGDSEIILNWIDANQKGTGMGSAYMEAMKRLSETKGMSFRVVNVTNSKFYKRFGWLEDLNSFPDEFLYNLYVPFVPRAENDISDDSEEYDLTVSPHSPASKEWPPVRDKASVARHGKHVGQKGVSGKAGGSQPGFAHAKEWKDKALAYANRLRHPGKKSYALALIDVFEANAIGEYPPSPDVEQFQEVKFKKGGAHGQTHGRRVPSFSAFDKIWRDLSEMAPPSGSAIQRHLGPGDHPSGSPQSVHAGDGTRVVPE</sequence>
<reference evidence="2" key="1">
    <citation type="journal article" date="2015" name="Nature">
        <title>Complex archaea that bridge the gap between prokaryotes and eukaryotes.</title>
        <authorList>
            <person name="Spang A."/>
            <person name="Saw J.H."/>
            <person name="Jorgensen S.L."/>
            <person name="Zaremba-Niedzwiedzka K."/>
            <person name="Martijn J."/>
            <person name="Lind A.E."/>
            <person name="van Eijk R."/>
            <person name="Schleper C."/>
            <person name="Guy L."/>
            <person name="Ettema T.J."/>
        </authorList>
    </citation>
    <scope>NUCLEOTIDE SEQUENCE</scope>
</reference>
<protein>
    <submittedName>
        <fullName evidence="2">Uncharacterized protein</fullName>
    </submittedName>
</protein>
<dbReference type="AlphaFoldDB" id="A0A0F9CLK0"/>
<dbReference type="EMBL" id="LAZR01046021">
    <property type="protein sequence ID" value="KKK97506.1"/>
    <property type="molecule type" value="Genomic_DNA"/>
</dbReference>
<feature type="region of interest" description="Disordered" evidence="1">
    <location>
        <begin position="335"/>
        <end position="371"/>
    </location>
</feature>
<proteinExistence type="predicted"/>
<feature type="non-terminal residue" evidence="2">
    <location>
        <position position="371"/>
    </location>
</feature>
<accession>A0A0F9CLK0</accession>
<organism evidence="2">
    <name type="scientific">marine sediment metagenome</name>
    <dbReference type="NCBI Taxonomy" id="412755"/>
    <lineage>
        <taxon>unclassified sequences</taxon>
        <taxon>metagenomes</taxon>
        <taxon>ecological metagenomes</taxon>
    </lineage>
</organism>